<evidence type="ECO:0000313" key="4">
    <source>
        <dbReference type="RefSeq" id="XP_056686089.1"/>
    </source>
</evidence>
<dbReference type="PANTHER" id="PTHR34710">
    <property type="entry name" value="OS03G0834100 PROTEIN"/>
    <property type="match status" value="1"/>
</dbReference>
<protein>
    <recommendedName>
        <fullName evidence="2">DUF3615 domain-containing protein</fullName>
    </recommendedName>
</protein>
<accession>A0ABM3QRT6</accession>
<organism evidence="3 4">
    <name type="scientific">Spinacia oleracea</name>
    <name type="common">Spinach</name>
    <dbReference type="NCBI Taxonomy" id="3562"/>
    <lineage>
        <taxon>Eukaryota</taxon>
        <taxon>Viridiplantae</taxon>
        <taxon>Streptophyta</taxon>
        <taxon>Embryophyta</taxon>
        <taxon>Tracheophyta</taxon>
        <taxon>Spermatophyta</taxon>
        <taxon>Magnoliopsida</taxon>
        <taxon>eudicotyledons</taxon>
        <taxon>Gunneridae</taxon>
        <taxon>Pentapetalae</taxon>
        <taxon>Caryophyllales</taxon>
        <taxon>Chenopodiaceae</taxon>
        <taxon>Chenopodioideae</taxon>
        <taxon>Anserineae</taxon>
        <taxon>Spinacia</taxon>
    </lineage>
</organism>
<proteinExistence type="predicted"/>
<dbReference type="GeneID" id="110782231"/>
<dbReference type="InterPro" id="IPR022059">
    <property type="entry name" value="DUF3615"/>
</dbReference>
<feature type="region of interest" description="Disordered" evidence="1">
    <location>
        <begin position="16"/>
        <end position="38"/>
    </location>
</feature>
<reference evidence="4" key="2">
    <citation type="submission" date="2025-08" db="UniProtKB">
        <authorList>
            <consortium name="RefSeq"/>
        </authorList>
    </citation>
    <scope>IDENTIFICATION</scope>
    <source>
        <tissue evidence="4">Leaf</tissue>
    </source>
</reference>
<feature type="domain" description="DUF3615" evidence="2">
    <location>
        <begin position="98"/>
        <end position="195"/>
    </location>
</feature>
<dbReference type="Pfam" id="PF12274">
    <property type="entry name" value="DUF3615"/>
    <property type="match status" value="2"/>
</dbReference>
<name>A0ABM3QRT6_SPIOL</name>
<feature type="domain" description="DUF3615" evidence="2">
    <location>
        <begin position="259"/>
        <end position="355"/>
    </location>
</feature>
<evidence type="ECO:0000256" key="1">
    <source>
        <dbReference type="SAM" id="MobiDB-lite"/>
    </source>
</evidence>
<dbReference type="Proteomes" id="UP000813463">
    <property type="component" value="Chromosome 5"/>
</dbReference>
<evidence type="ECO:0000259" key="2">
    <source>
        <dbReference type="Pfam" id="PF12274"/>
    </source>
</evidence>
<reference evidence="3" key="1">
    <citation type="journal article" date="2021" name="Nat. Commun.">
        <title>Genomic analyses provide insights into spinach domestication and the genetic basis of agronomic traits.</title>
        <authorList>
            <person name="Cai X."/>
            <person name="Sun X."/>
            <person name="Xu C."/>
            <person name="Sun H."/>
            <person name="Wang X."/>
            <person name="Ge C."/>
            <person name="Zhang Z."/>
            <person name="Wang Q."/>
            <person name="Fei Z."/>
            <person name="Jiao C."/>
            <person name="Wang Q."/>
        </authorList>
    </citation>
    <scope>NUCLEOTIDE SEQUENCE [LARGE SCALE GENOMIC DNA]</scope>
    <source>
        <strain evidence="3">cv. Varoflay</strain>
    </source>
</reference>
<dbReference type="RefSeq" id="XP_056686089.1">
    <property type="nucleotide sequence ID" value="XM_056830111.1"/>
</dbReference>
<keyword evidence="3" id="KW-1185">Reference proteome</keyword>
<sequence>MEARVGWCRRSRSGKLRNKRVPRESYGTQSSDTKEEKSSELILRKRKTMTETMPVQLSSALFRNELLPISLETTYSCVLSLDSEDEDIEARSDKYAIIALSKHNKKYSSNFELVESGPLGSGCCSKGRVLHLNFKAKNKDEPDAAVQSFFSELIVTNRTVVYPDRVVLIGPADLLPEKADTKGCFYCCSRNIHHPDHRLSFRRGGEDHWTNLCSQIEKLNTYIKGGIKESGSEEKFVPKLAHPGVDYFGKSIKGIKDSNVALRLYNEREGTDFELVSEGKFGFTLAIIGRVMHLNFEAKSKNDPDAPLHTFFAEVLGNRNYLYTEFCKCLGPSDSLPDIIDRQGCLYCADGVRHPPGPGYLTGREAIER</sequence>
<gene>
    <name evidence="4" type="primary">LOC110782231</name>
</gene>
<evidence type="ECO:0000313" key="3">
    <source>
        <dbReference type="Proteomes" id="UP000813463"/>
    </source>
</evidence>
<dbReference type="PANTHER" id="PTHR34710:SF20">
    <property type="entry name" value="OS10G0550200 PROTEIN"/>
    <property type="match status" value="1"/>
</dbReference>